<feature type="region of interest" description="Disordered" evidence="1">
    <location>
        <begin position="1"/>
        <end position="20"/>
    </location>
</feature>
<dbReference type="Proteomes" id="UP000807469">
    <property type="component" value="Unassembled WGS sequence"/>
</dbReference>
<dbReference type="InterPro" id="IPR001772">
    <property type="entry name" value="KA1_dom"/>
</dbReference>
<dbReference type="Pfam" id="PF02149">
    <property type="entry name" value="KA1"/>
    <property type="match status" value="1"/>
</dbReference>
<evidence type="ECO:0000256" key="1">
    <source>
        <dbReference type="SAM" id="MobiDB-lite"/>
    </source>
</evidence>
<feature type="domain" description="KA1" evidence="2">
    <location>
        <begin position="160"/>
        <end position="210"/>
    </location>
</feature>
<keyword evidence="4" id="KW-1185">Reference proteome</keyword>
<dbReference type="AlphaFoldDB" id="A0A9P5Z1K2"/>
<dbReference type="Gene3D" id="3.30.310.80">
    <property type="entry name" value="Kinase associated domain 1, KA1"/>
    <property type="match status" value="1"/>
</dbReference>
<dbReference type="PROSITE" id="PS50032">
    <property type="entry name" value="KA1"/>
    <property type="match status" value="1"/>
</dbReference>
<gene>
    <name evidence="3" type="ORF">BDN70DRAFT_921815</name>
</gene>
<evidence type="ECO:0000313" key="4">
    <source>
        <dbReference type="Proteomes" id="UP000807469"/>
    </source>
</evidence>
<proteinExistence type="predicted"/>
<dbReference type="OrthoDB" id="193931at2759"/>
<comment type="caution">
    <text evidence="3">The sequence shown here is derived from an EMBL/GenBank/DDBJ whole genome shotgun (WGS) entry which is preliminary data.</text>
</comment>
<name>A0A9P5Z1K2_9AGAR</name>
<reference evidence="3" key="1">
    <citation type="submission" date="2020-11" db="EMBL/GenBank/DDBJ databases">
        <authorList>
            <consortium name="DOE Joint Genome Institute"/>
            <person name="Ahrendt S."/>
            <person name="Riley R."/>
            <person name="Andreopoulos W."/>
            <person name="Labutti K."/>
            <person name="Pangilinan J."/>
            <person name="Ruiz-Duenas F.J."/>
            <person name="Barrasa J.M."/>
            <person name="Sanchez-Garcia M."/>
            <person name="Camarero S."/>
            <person name="Miyauchi S."/>
            <person name="Serrano A."/>
            <person name="Linde D."/>
            <person name="Babiker R."/>
            <person name="Drula E."/>
            <person name="Ayuso-Fernandez I."/>
            <person name="Pacheco R."/>
            <person name="Padilla G."/>
            <person name="Ferreira P."/>
            <person name="Barriuso J."/>
            <person name="Kellner H."/>
            <person name="Castanera R."/>
            <person name="Alfaro M."/>
            <person name="Ramirez L."/>
            <person name="Pisabarro A.G."/>
            <person name="Kuo A."/>
            <person name="Tritt A."/>
            <person name="Lipzen A."/>
            <person name="He G."/>
            <person name="Yan M."/>
            <person name="Ng V."/>
            <person name="Cullen D."/>
            <person name="Martin F."/>
            <person name="Rosso M.-N."/>
            <person name="Henrissat B."/>
            <person name="Hibbett D."/>
            <person name="Martinez A.T."/>
            <person name="Grigoriev I.V."/>
        </authorList>
    </citation>
    <scope>NUCLEOTIDE SEQUENCE</scope>
    <source>
        <strain evidence="3">CIRM-BRFM 674</strain>
    </source>
</reference>
<evidence type="ECO:0000259" key="2">
    <source>
        <dbReference type="PROSITE" id="PS50032"/>
    </source>
</evidence>
<protein>
    <recommendedName>
        <fullName evidence="2">KA1 domain-containing protein</fullName>
    </recommendedName>
</protein>
<accession>A0A9P5Z1K2</accession>
<organism evidence="3 4">
    <name type="scientific">Pholiota conissans</name>
    <dbReference type="NCBI Taxonomy" id="109636"/>
    <lineage>
        <taxon>Eukaryota</taxon>
        <taxon>Fungi</taxon>
        <taxon>Dikarya</taxon>
        <taxon>Basidiomycota</taxon>
        <taxon>Agaricomycotina</taxon>
        <taxon>Agaricomycetes</taxon>
        <taxon>Agaricomycetidae</taxon>
        <taxon>Agaricales</taxon>
        <taxon>Agaricineae</taxon>
        <taxon>Strophariaceae</taxon>
        <taxon>Pholiota</taxon>
    </lineage>
</organism>
<evidence type="ECO:0000313" key="3">
    <source>
        <dbReference type="EMBL" id="KAF9478575.1"/>
    </source>
</evidence>
<dbReference type="EMBL" id="MU155231">
    <property type="protein sequence ID" value="KAF9478575.1"/>
    <property type="molecule type" value="Genomic_DNA"/>
</dbReference>
<sequence>MPAVEDTTTTPEALTLPSNDGLNQAALTSATTADSDTGLTPGADAVDAADDADTDALGFHRGAIDQTTITAQPPGEVMKQVTVILFDMGLEIQKESAFKYRCVRPRKGASPLAAVASQELDIPDRASSPDLISPVVTHFQPPDFLMTPNGPPSILYGPPSEDSMDEVRFSVELTKLAGLKDTYSLDIRRLKGNLKSYGFIYNTIRGRAELSR</sequence>